<protein>
    <recommendedName>
        <fullName evidence="5">Zn(2)-C6 fungal-type domain-containing protein</fullName>
    </recommendedName>
</protein>
<evidence type="ECO:0000256" key="3">
    <source>
        <dbReference type="ARBA" id="ARBA00023163"/>
    </source>
</evidence>
<reference evidence="6 7" key="1">
    <citation type="submission" date="2019-04" db="EMBL/GenBank/DDBJ databases">
        <title>Friends and foes A comparative genomics study of 23 Aspergillus species from section Flavi.</title>
        <authorList>
            <consortium name="DOE Joint Genome Institute"/>
            <person name="Kjaerbolling I."/>
            <person name="Vesth T."/>
            <person name="Frisvad J.C."/>
            <person name="Nybo J.L."/>
            <person name="Theobald S."/>
            <person name="Kildgaard S."/>
            <person name="Isbrandt T."/>
            <person name="Kuo A."/>
            <person name="Sato A."/>
            <person name="Lyhne E.K."/>
            <person name="Kogle M.E."/>
            <person name="Wiebenga A."/>
            <person name="Kun R.S."/>
            <person name="Lubbers R.J."/>
            <person name="Makela M.R."/>
            <person name="Barry K."/>
            <person name="Chovatia M."/>
            <person name="Clum A."/>
            <person name="Daum C."/>
            <person name="Haridas S."/>
            <person name="He G."/>
            <person name="LaButti K."/>
            <person name="Lipzen A."/>
            <person name="Mondo S."/>
            <person name="Riley R."/>
            <person name="Salamov A."/>
            <person name="Simmons B.A."/>
            <person name="Magnuson J.K."/>
            <person name="Henrissat B."/>
            <person name="Mortensen U.H."/>
            <person name="Larsen T.O."/>
            <person name="Devries R.P."/>
            <person name="Grigoriev I.V."/>
            <person name="Machida M."/>
            <person name="Baker S.E."/>
            <person name="Andersen M.R."/>
        </authorList>
    </citation>
    <scope>NUCLEOTIDE SEQUENCE [LARGE SCALE GENOMIC DNA]</scope>
    <source>
        <strain evidence="6 7">CBS 151.66</strain>
    </source>
</reference>
<dbReference type="PROSITE" id="PS00463">
    <property type="entry name" value="ZN2_CY6_FUNGAL_1"/>
    <property type="match status" value="1"/>
</dbReference>
<dbReference type="InterPro" id="IPR001138">
    <property type="entry name" value="Zn2Cys6_DnaBD"/>
</dbReference>
<dbReference type="SUPFAM" id="SSF57701">
    <property type="entry name" value="Zn2/Cys6 DNA-binding domain"/>
    <property type="match status" value="1"/>
</dbReference>
<gene>
    <name evidence="6" type="ORF">BDV29DRAFT_165939</name>
</gene>
<keyword evidence="2" id="KW-0238">DNA-binding</keyword>
<dbReference type="GO" id="GO:0003677">
    <property type="term" value="F:DNA binding"/>
    <property type="evidence" value="ECO:0007669"/>
    <property type="project" value="UniProtKB-KW"/>
</dbReference>
<evidence type="ECO:0000313" key="6">
    <source>
        <dbReference type="EMBL" id="KAB8078641.1"/>
    </source>
</evidence>
<sequence length="262" mass="29736">MMKRQISSSPTREECALDSHPRKRVCKACDRCRLKKCKCDGESPCSRCRLNNSICCYGERKRAHERIYPSGYVEMLEEQQGRLVYALQKLYQHISRGEGWPGESLRCEENGPPLTHDLLSHLGALEQPQHEQLRSKAEITPNTGCMSSPNTVNTRIESAQSMIASPAVPDAFPGTYSLTLPTTGFSPQQRSGLKTENQETEDPFDYFAPWTSEQNGEYLPSWQDSQQWSDNFGPFNNMDSLLEINWINMPLDEPFASLIPII</sequence>
<dbReference type="CDD" id="cd00067">
    <property type="entry name" value="GAL4"/>
    <property type="match status" value="1"/>
</dbReference>
<evidence type="ECO:0000256" key="4">
    <source>
        <dbReference type="ARBA" id="ARBA00023242"/>
    </source>
</evidence>
<dbReference type="OrthoDB" id="4151048at2759"/>
<keyword evidence="7" id="KW-1185">Reference proteome</keyword>
<evidence type="ECO:0000313" key="7">
    <source>
        <dbReference type="Proteomes" id="UP000326565"/>
    </source>
</evidence>
<dbReference type="GO" id="GO:0009893">
    <property type="term" value="P:positive regulation of metabolic process"/>
    <property type="evidence" value="ECO:0007669"/>
    <property type="project" value="UniProtKB-ARBA"/>
</dbReference>
<dbReference type="GO" id="GO:0008270">
    <property type="term" value="F:zinc ion binding"/>
    <property type="evidence" value="ECO:0007669"/>
    <property type="project" value="InterPro"/>
</dbReference>
<dbReference type="AlphaFoldDB" id="A0A5N5XD76"/>
<dbReference type="Pfam" id="PF00172">
    <property type="entry name" value="Zn_clus"/>
    <property type="match status" value="1"/>
</dbReference>
<dbReference type="Proteomes" id="UP000326565">
    <property type="component" value="Unassembled WGS sequence"/>
</dbReference>
<organism evidence="6 7">
    <name type="scientific">Aspergillus leporis</name>
    <dbReference type="NCBI Taxonomy" id="41062"/>
    <lineage>
        <taxon>Eukaryota</taxon>
        <taxon>Fungi</taxon>
        <taxon>Dikarya</taxon>
        <taxon>Ascomycota</taxon>
        <taxon>Pezizomycotina</taxon>
        <taxon>Eurotiomycetes</taxon>
        <taxon>Eurotiomycetidae</taxon>
        <taxon>Eurotiales</taxon>
        <taxon>Aspergillaceae</taxon>
        <taxon>Aspergillus</taxon>
        <taxon>Aspergillus subgen. Circumdati</taxon>
    </lineage>
</organism>
<name>A0A5N5XD76_9EURO</name>
<dbReference type="InterPro" id="IPR036864">
    <property type="entry name" value="Zn2-C6_fun-type_DNA-bd_sf"/>
</dbReference>
<dbReference type="SMART" id="SM00066">
    <property type="entry name" value="GAL4"/>
    <property type="match status" value="1"/>
</dbReference>
<dbReference type="PROSITE" id="PS50048">
    <property type="entry name" value="ZN2_CY6_FUNGAL_2"/>
    <property type="match status" value="1"/>
</dbReference>
<keyword evidence="4" id="KW-0539">Nucleus</keyword>
<dbReference type="Gene3D" id="4.10.240.10">
    <property type="entry name" value="Zn(2)-C6 fungal-type DNA-binding domain"/>
    <property type="match status" value="1"/>
</dbReference>
<proteinExistence type="predicted"/>
<dbReference type="PANTHER" id="PTHR47655:SF3">
    <property type="entry name" value="ZN(II)2CYS6 TRANSCRIPTION FACTOR (EUROFUNG)"/>
    <property type="match status" value="1"/>
</dbReference>
<evidence type="ECO:0000259" key="5">
    <source>
        <dbReference type="PROSITE" id="PS50048"/>
    </source>
</evidence>
<dbReference type="GO" id="GO:0000981">
    <property type="term" value="F:DNA-binding transcription factor activity, RNA polymerase II-specific"/>
    <property type="evidence" value="ECO:0007669"/>
    <property type="project" value="InterPro"/>
</dbReference>
<dbReference type="PANTHER" id="PTHR47655">
    <property type="entry name" value="QUINIC ACID UTILIZATION ACTIVATOR"/>
    <property type="match status" value="1"/>
</dbReference>
<accession>A0A5N5XD76</accession>
<feature type="domain" description="Zn(2)-C6 fungal-type" evidence="5">
    <location>
        <begin position="28"/>
        <end position="57"/>
    </location>
</feature>
<keyword evidence="1" id="KW-0805">Transcription regulation</keyword>
<evidence type="ECO:0000256" key="1">
    <source>
        <dbReference type="ARBA" id="ARBA00023015"/>
    </source>
</evidence>
<evidence type="ECO:0000256" key="2">
    <source>
        <dbReference type="ARBA" id="ARBA00023125"/>
    </source>
</evidence>
<dbReference type="InterPro" id="IPR052783">
    <property type="entry name" value="Metabolic/Drug-Res_Regulator"/>
</dbReference>
<keyword evidence="3" id="KW-0804">Transcription</keyword>
<dbReference type="EMBL" id="ML732156">
    <property type="protein sequence ID" value="KAB8078641.1"/>
    <property type="molecule type" value="Genomic_DNA"/>
</dbReference>